<dbReference type="InterPro" id="IPR029058">
    <property type="entry name" value="AB_hydrolase_fold"/>
</dbReference>
<gene>
    <name evidence="1" type="ORF">PPROV_000679300</name>
</gene>
<sequence length="575" mass="63738">MSPAHAQQQSNVKQAVPYPLLRGPFVCDQREIQVGRATRGLSYGTYILTPLQTPALTPIERTAQMINVDLRMMNTTNSLAYQRYPMPVVVFAAGLMADILSVRRGGYITTLDALCSHGFVVVASRAGVEVTGQTLADGEDTPVDEHLLEIMLWLAGAKSSSTWGSFGNVSAHDYFQPYGGLDLDRVGLMGHSLGSAQAQRIAAATRGSGPAAHFFDGSMPRAKKINVRTLVMLGPVCGALQDCCFTSQRCGNPRWARAGKNRISMLDEETGCSPFLCSSDPTTPHRTSVPYLLTTTHDYEAYDGSLLVVVGTEDKRAHPFAGLEVWRHAPNASTRALAMLRGGTHCFVDMNPFALAFREVNECGYNVLSWTDQLMHTQQLVNSWFLTYLAKYPQPIAMRYLDSLPNRRLSRPQEEIQNSIVAETPTIRNADRPYFDSIVERYRKRREETAAAARAENSRLPPPERWEEDVCNYHNDDIDMRSLVFEGAALSMLYGDTGLWRSSSHLPRRTTEAQSFSAMAMLDGGAAYIYSKSLAIPSNMLTSDRNSTDVHREMAKYYAGSRESVMRGVDSTRRG</sequence>
<dbReference type="EMBL" id="BNJQ01000019">
    <property type="protein sequence ID" value="GHP08051.1"/>
    <property type="molecule type" value="Genomic_DNA"/>
</dbReference>
<protein>
    <submittedName>
        <fullName evidence="1">Uncharacterized protein</fullName>
    </submittedName>
</protein>
<keyword evidence="2" id="KW-1185">Reference proteome</keyword>
<dbReference type="Proteomes" id="UP000660262">
    <property type="component" value="Unassembled WGS sequence"/>
</dbReference>
<evidence type="ECO:0000313" key="2">
    <source>
        <dbReference type="Proteomes" id="UP000660262"/>
    </source>
</evidence>
<reference evidence="1" key="1">
    <citation type="submission" date="2020-10" db="EMBL/GenBank/DDBJ databases">
        <title>Unveiling of a novel bifunctional photoreceptor, Dualchrome1, isolated from a cosmopolitan green alga.</title>
        <authorList>
            <person name="Suzuki S."/>
            <person name="Kawachi M."/>
        </authorList>
    </citation>
    <scope>NUCLEOTIDE SEQUENCE</scope>
    <source>
        <strain evidence="1">NIES 2893</strain>
    </source>
</reference>
<dbReference type="Gene3D" id="3.40.50.1820">
    <property type="entry name" value="alpha/beta hydrolase"/>
    <property type="match status" value="1"/>
</dbReference>
<name>A0A830HRI5_9CHLO</name>
<proteinExistence type="predicted"/>
<dbReference type="SUPFAM" id="SSF53474">
    <property type="entry name" value="alpha/beta-Hydrolases"/>
    <property type="match status" value="1"/>
</dbReference>
<accession>A0A830HRI5</accession>
<dbReference type="AlphaFoldDB" id="A0A830HRI5"/>
<organism evidence="1 2">
    <name type="scientific">Pycnococcus provasolii</name>
    <dbReference type="NCBI Taxonomy" id="41880"/>
    <lineage>
        <taxon>Eukaryota</taxon>
        <taxon>Viridiplantae</taxon>
        <taxon>Chlorophyta</taxon>
        <taxon>Pseudoscourfieldiophyceae</taxon>
        <taxon>Pseudoscourfieldiales</taxon>
        <taxon>Pycnococcaceae</taxon>
        <taxon>Pycnococcus</taxon>
    </lineage>
</organism>
<evidence type="ECO:0000313" key="1">
    <source>
        <dbReference type="EMBL" id="GHP08051.1"/>
    </source>
</evidence>
<comment type="caution">
    <text evidence="1">The sequence shown here is derived from an EMBL/GenBank/DDBJ whole genome shotgun (WGS) entry which is preliminary data.</text>
</comment>